<dbReference type="AlphaFoldDB" id="A0A6G0Y0X9"/>
<feature type="region of interest" description="Disordered" evidence="1">
    <location>
        <begin position="841"/>
        <end position="876"/>
    </location>
</feature>
<evidence type="ECO:0000259" key="2">
    <source>
        <dbReference type="PROSITE" id="PS50878"/>
    </source>
</evidence>
<feature type="domain" description="Integrase catalytic" evidence="3">
    <location>
        <begin position="642"/>
        <end position="804"/>
    </location>
</feature>
<evidence type="ECO:0000256" key="1">
    <source>
        <dbReference type="SAM" id="MobiDB-lite"/>
    </source>
</evidence>
<dbReference type="InterPro" id="IPR050951">
    <property type="entry name" value="Retrovirus_Pol_polyprotein"/>
</dbReference>
<dbReference type="OrthoDB" id="6627185at2759"/>
<reference evidence="4 5" key="1">
    <citation type="submission" date="2019-08" db="EMBL/GenBank/DDBJ databases">
        <title>Whole genome of Aphis craccivora.</title>
        <authorList>
            <person name="Voronova N.V."/>
            <person name="Shulinski R.S."/>
            <person name="Bandarenka Y.V."/>
            <person name="Zhorov D.G."/>
            <person name="Warner D."/>
        </authorList>
    </citation>
    <scope>NUCLEOTIDE SEQUENCE [LARGE SCALE GENOMIC DNA]</scope>
    <source>
        <strain evidence="4">180601</strain>
        <tissue evidence="4">Whole Body</tissue>
    </source>
</reference>
<feature type="compositionally biased region" description="Basic residues" evidence="1">
    <location>
        <begin position="851"/>
        <end position="860"/>
    </location>
</feature>
<dbReference type="SUPFAM" id="SSF50630">
    <property type="entry name" value="Acid proteases"/>
    <property type="match status" value="1"/>
</dbReference>
<dbReference type="SUPFAM" id="SSF53098">
    <property type="entry name" value="Ribonuclease H-like"/>
    <property type="match status" value="1"/>
</dbReference>
<dbReference type="EMBL" id="VUJU01006904">
    <property type="protein sequence ID" value="KAF0747255.1"/>
    <property type="molecule type" value="Genomic_DNA"/>
</dbReference>
<dbReference type="PROSITE" id="PS50878">
    <property type="entry name" value="RT_POL"/>
    <property type="match status" value="1"/>
</dbReference>
<dbReference type="SUPFAM" id="SSF56672">
    <property type="entry name" value="DNA/RNA polymerases"/>
    <property type="match status" value="1"/>
</dbReference>
<dbReference type="InterPro" id="IPR021109">
    <property type="entry name" value="Peptidase_aspartic_dom_sf"/>
</dbReference>
<dbReference type="InterPro" id="IPR012337">
    <property type="entry name" value="RNaseH-like_sf"/>
</dbReference>
<accession>A0A6G0Y0X9</accession>
<dbReference type="PANTHER" id="PTHR37984:SF13">
    <property type="entry name" value="RIBONUCLEASE H"/>
    <property type="match status" value="1"/>
</dbReference>
<protein>
    <submittedName>
        <fullName evidence="4">Reverse transcriptase domain-containing protein</fullName>
    </submittedName>
</protein>
<dbReference type="Proteomes" id="UP000478052">
    <property type="component" value="Unassembled WGS sequence"/>
</dbReference>
<dbReference type="InterPro" id="IPR043502">
    <property type="entry name" value="DNA/RNA_pol_sf"/>
</dbReference>
<dbReference type="CDD" id="cd01647">
    <property type="entry name" value="RT_LTR"/>
    <property type="match status" value="1"/>
</dbReference>
<name>A0A6G0Y0X9_APHCR</name>
<keyword evidence="4" id="KW-0548">Nucleotidyltransferase</keyword>
<dbReference type="InterPro" id="IPR043128">
    <property type="entry name" value="Rev_trsase/Diguanyl_cyclase"/>
</dbReference>
<dbReference type="PROSITE" id="PS50994">
    <property type="entry name" value="INTEGRASE"/>
    <property type="match status" value="1"/>
</dbReference>
<dbReference type="GO" id="GO:0015074">
    <property type="term" value="P:DNA integration"/>
    <property type="evidence" value="ECO:0007669"/>
    <property type="project" value="InterPro"/>
</dbReference>
<dbReference type="Gene3D" id="3.30.420.10">
    <property type="entry name" value="Ribonuclease H-like superfamily/Ribonuclease H"/>
    <property type="match status" value="1"/>
</dbReference>
<organism evidence="4 5">
    <name type="scientific">Aphis craccivora</name>
    <name type="common">Cowpea aphid</name>
    <dbReference type="NCBI Taxonomy" id="307492"/>
    <lineage>
        <taxon>Eukaryota</taxon>
        <taxon>Metazoa</taxon>
        <taxon>Ecdysozoa</taxon>
        <taxon>Arthropoda</taxon>
        <taxon>Hexapoda</taxon>
        <taxon>Insecta</taxon>
        <taxon>Pterygota</taxon>
        <taxon>Neoptera</taxon>
        <taxon>Paraneoptera</taxon>
        <taxon>Hemiptera</taxon>
        <taxon>Sternorrhyncha</taxon>
        <taxon>Aphidomorpha</taxon>
        <taxon>Aphidoidea</taxon>
        <taxon>Aphididae</taxon>
        <taxon>Aphidini</taxon>
        <taxon>Aphis</taxon>
        <taxon>Aphis</taxon>
    </lineage>
</organism>
<evidence type="ECO:0000259" key="3">
    <source>
        <dbReference type="PROSITE" id="PS50994"/>
    </source>
</evidence>
<dbReference type="Gene3D" id="3.30.70.270">
    <property type="match status" value="1"/>
</dbReference>
<comment type="caution">
    <text evidence="4">The sequence shown here is derived from an EMBL/GenBank/DDBJ whole genome shotgun (WGS) entry which is preliminary data.</text>
</comment>
<dbReference type="GO" id="GO:0003676">
    <property type="term" value="F:nucleic acid binding"/>
    <property type="evidence" value="ECO:0007669"/>
    <property type="project" value="InterPro"/>
</dbReference>
<evidence type="ECO:0000313" key="5">
    <source>
        <dbReference type="Proteomes" id="UP000478052"/>
    </source>
</evidence>
<feature type="compositionally biased region" description="Basic and acidic residues" evidence="1">
    <location>
        <begin position="841"/>
        <end position="850"/>
    </location>
</feature>
<evidence type="ECO:0000313" key="4">
    <source>
        <dbReference type="EMBL" id="KAF0747255.1"/>
    </source>
</evidence>
<proteinExistence type="predicted"/>
<dbReference type="InterPro" id="IPR001584">
    <property type="entry name" value="Integrase_cat-core"/>
</dbReference>
<dbReference type="InterPro" id="IPR000477">
    <property type="entry name" value="RT_dom"/>
</dbReference>
<dbReference type="GO" id="GO:0003964">
    <property type="term" value="F:RNA-directed DNA polymerase activity"/>
    <property type="evidence" value="ECO:0007669"/>
    <property type="project" value="UniProtKB-KW"/>
</dbReference>
<keyword evidence="4" id="KW-0808">Transferase</keyword>
<feature type="domain" description="Reverse transcriptase" evidence="2">
    <location>
        <begin position="450"/>
        <end position="627"/>
    </location>
</feature>
<keyword evidence="4" id="KW-0695">RNA-directed DNA polymerase</keyword>
<dbReference type="Pfam" id="PF00078">
    <property type="entry name" value="RVT_1"/>
    <property type="match status" value="1"/>
</dbReference>
<dbReference type="PANTHER" id="PTHR37984">
    <property type="entry name" value="PROTEIN CBG26694"/>
    <property type="match status" value="1"/>
</dbReference>
<keyword evidence="5" id="KW-1185">Reference proteome</keyword>
<sequence length="876" mass="97614">MAGDQEGQNANAPQSVVTKILYSQVIGSPGTFELDTNIRIFLSRLRNFFGANSITDETKKKAILLSSLSEDSHKLLYSICLPADPNDLSFKTLSGLLSDHFEPKKSYFAARYLFYQVRKSNDESVAQWGARLRDLVSRCKFGSELDIVIRDIFMVGMGTGKIQDRLLEEDASNAAVTLAELIEVATNRETTANASKQWVAKGSLVTVNFMKPTQSKAKRSYQQTHQGREGNTYNASDKRKCQFCGLTNHTSSALDTDSDSCVQLGDSFFSIKENSNDNVKVNPFKITLIVEGKPMTFEIDTGSLYSIISMNTFDSYFRTKTLVDNDIALTDYVGNKMTPAGKVQLAVTNNNESRSFWAYVIPNGGPPLIGRYDIVSLGIENIYSCNFNAETIDSILGNYKQLFEPGLGTFNAYTISLKLKPGASPKFCKHRAVPLALRDKVITEIDRLVENNTLIPIDNSEWATPVVPILKGDGSVRLCGDYKITINPVLNGMEYPLPKIHLYAKIAGAKYFSKIDLKDAYQQLLLDNDSQRFTTINTIKGLFKYTRVPFGLKSSAGEFQRAIESVTSKVEGVKVFIDDIIVSGSTVAEHNVRLNKLLNWLNMAGLKVKKEKCNFLQKSIEYLGHKIDGEGLHTLSKHVNAIKRAPAPQNRSELKSFFKASYNFLIVIDATSKWLEAFETNSCTASTIITKMEELFTRFGVPKSITSDEAKCFTGSEFNRFCTNGSIKHLVGAPFHPETNGAAESGVKILKNFFKKNKTTSTSLMQKFLLLYRNTPHSTTHQTSAKLLLGHNTRTPFDVLIPDTKDIVSDNQTAQIKRHGKRQHNIGMGDSVAVRDYRDNEKKMGNGHGEKLHRKKRFRGRNGGGGCVEKTLRSNH</sequence>
<gene>
    <name evidence="4" type="ORF">FWK35_00024633</name>
</gene>
<dbReference type="GO" id="GO:0042575">
    <property type="term" value="C:DNA polymerase complex"/>
    <property type="evidence" value="ECO:0007669"/>
    <property type="project" value="UniProtKB-ARBA"/>
</dbReference>
<dbReference type="Gene3D" id="3.10.10.10">
    <property type="entry name" value="HIV Type 1 Reverse Transcriptase, subunit A, domain 1"/>
    <property type="match status" value="1"/>
</dbReference>
<dbReference type="InterPro" id="IPR036397">
    <property type="entry name" value="RNaseH_sf"/>
</dbReference>